<keyword evidence="8" id="KW-0534">Nitrate assimilation</keyword>
<evidence type="ECO:0000256" key="3">
    <source>
        <dbReference type="ARBA" id="ARBA00022448"/>
    </source>
</evidence>
<feature type="transmembrane region" description="Helical" evidence="10">
    <location>
        <begin position="307"/>
        <end position="329"/>
    </location>
</feature>
<dbReference type="Pfam" id="PF07690">
    <property type="entry name" value="MFS_1"/>
    <property type="match status" value="1"/>
</dbReference>
<evidence type="ECO:0000256" key="9">
    <source>
        <dbReference type="ARBA" id="ARBA00023136"/>
    </source>
</evidence>
<dbReference type="CDD" id="cd17341">
    <property type="entry name" value="MFS_NRT2_like"/>
    <property type="match status" value="1"/>
</dbReference>
<sequence length="468" mass="49474">MSARSHVITEWDPEDEVAWEAGNKNIARRNLIWSVAAEHVGFSIWSIWSVMVLFMPTAVYGFSAGDKFLLGATATLVGGCLRFPYTFATAKFGGRNWTVFSAAVLLIPTVGSIFLLANPGLPMWPYLVCAALAGLGGGNFASSMTNINAFYPQRLKGAALALNAGGGNLGVPVIQLIGLLVIATVGERQPYWVCAVYLVLLAVAGIGAAVYMDNLAQYRIELDTMRRVLSEPHTWVISLLYIGTFGSFIGFSFAFGQVLQINFIAGGQSTSQAALHAAQIAFLGPLLGSLSRVYGGRLADRVGGGRVTLGVFCAMILAAGILVSVSTFGERHSGPVPASMMVGYIAGFVALFILSGIGNGSVYKMIPSIFEARSHSLRVSEAERRQWSRSMSGALIGFAGAIGALGGVGVNLALRQSYLSSGTATSAFWVFVAFYIGASVLTWAIYVRKPLPSAHHAQDGAATGLAYV</sequence>
<keyword evidence="5" id="KW-0997">Cell inner membrane</keyword>
<evidence type="ECO:0000256" key="7">
    <source>
        <dbReference type="ARBA" id="ARBA00022989"/>
    </source>
</evidence>
<evidence type="ECO:0000256" key="10">
    <source>
        <dbReference type="SAM" id="Phobius"/>
    </source>
</evidence>
<organism evidence="11 12">
    <name type="scientific">Mycobacterium asiaticum</name>
    <dbReference type="NCBI Taxonomy" id="1790"/>
    <lineage>
        <taxon>Bacteria</taxon>
        <taxon>Bacillati</taxon>
        <taxon>Actinomycetota</taxon>
        <taxon>Actinomycetes</taxon>
        <taxon>Mycobacteriales</taxon>
        <taxon>Mycobacteriaceae</taxon>
        <taxon>Mycobacterium</taxon>
    </lineage>
</organism>
<evidence type="ECO:0000313" key="12">
    <source>
        <dbReference type="Proteomes" id="UP000093928"/>
    </source>
</evidence>
<feature type="transmembrane region" description="Helical" evidence="10">
    <location>
        <begin position="341"/>
        <end position="363"/>
    </location>
</feature>
<feature type="transmembrane region" description="Helical" evidence="10">
    <location>
        <begin position="275"/>
        <end position="295"/>
    </location>
</feature>
<proteinExistence type="inferred from homology"/>
<feature type="transmembrane region" description="Helical" evidence="10">
    <location>
        <begin position="97"/>
        <end position="117"/>
    </location>
</feature>
<dbReference type="Gene3D" id="1.20.1250.20">
    <property type="entry name" value="MFS general substrate transporter like domains"/>
    <property type="match status" value="1"/>
</dbReference>
<feature type="transmembrane region" description="Helical" evidence="10">
    <location>
        <begin position="31"/>
        <end position="56"/>
    </location>
</feature>
<dbReference type="InterPro" id="IPR044772">
    <property type="entry name" value="NO3_transporter"/>
</dbReference>
<dbReference type="FunFam" id="1.20.1250.20:FF:000024">
    <property type="entry name" value="Nitrite extrusion protein NarK"/>
    <property type="match status" value="1"/>
</dbReference>
<keyword evidence="3" id="KW-0813">Transport</keyword>
<dbReference type="GO" id="GO:0015707">
    <property type="term" value="P:nitrite transport"/>
    <property type="evidence" value="ECO:0007669"/>
    <property type="project" value="UniProtKB-ARBA"/>
</dbReference>
<dbReference type="GO" id="GO:0042128">
    <property type="term" value="P:nitrate assimilation"/>
    <property type="evidence" value="ECO:0007669"/>
    <property type="project" value="UniProtKB-KW"/>
</dbReference>
<comment type="similarity">
    <text evidence="2">Belongs to the major facilitator superfamily. Nitrate/nitrite porter (TC 2.A.1.8) family.</text>
</comment>
<evidence type="ECO:0000313" key="11">
    <source>
        <dbReference type="EMBL" id="OBK21002.1"/>
    </source>
</evidence>
<protein>
    <submittedName>
        <fullName evidence="11">MFS transporter</fullName>
    </submittedName>
</protein>
<feature type="transmembrane region" description="Helical" evidence="10">
    <location>
        <begin position="162"/>
        <end position="184"/>
    </location>
</feature>
<feature type="transmembrane region" description="Helical" evidence="10">
    <location>
        <begin position="394"/>
        <end position="414"/>
    </location>
</feature>
<dbReference type="Proteomes" id="UP000093928">
    <property type="component" value="Unassembled WGS sequence"/>
</dbReference>
<feature type="transmembrane region" description="Helical" evidence="10">
    <location>
        <begin position="123"/>
        <end position="141"/>
    </location>
</feature>
<dbReference type="InterPro" id="IPR036259">
    <property type="entry name" value="MFS_trans_sf"/>
</dbReference>
<dbReference type="InterPro" id="IPR011701">
    <property type="entry name" value="MFS"/>
</dbReference>
<keyword evidence="9 10" id="KW-0472">Membrane</keyword>
<name>A0A1A3NKW7_MYCAS</name>
<keyword evidence="7 10" id="KW-1133">Transmembrane helix</keyword>
<feature type="transmembrane region" description="Helical" evidence="10">
    <location>
        <begin position="426"/>
        <end position="446"/>
    </location>
</feature>
<accession>A0A1A3NKW7</accession>
<dbReference type="PANTHER" id="PTHR23515">
    <property type="entry name" value="HIGH-AFFINITY NITRATE TRANSPORTER 2.3"/>
    <property type="match status" value="1"/>
</dbReference>
<comment type="subcellular location">
    <subcellularLocation>
        <location evidence="1">Cell inner membrane</location>
        <topology evidence="1">Multi-pass membrane protein</topology>
    </subcellularLocation>
</comment>
<feature type="transmembrane region" description="Helical" evidence="10">
    <location>
        <begin position="68"/>
        <end position="85"/>
    </location>
</feature>
<evidence type="ECO:0000256" key="2">
    <source>
        <dbReference type="ARBA" id="ARBA00008432"/>
    </source>
</evidence>
<evidence type="ECO:0000256" key="8">
    <source>
        <dbReference type="ARBA" id="ARBA00023063"/>
    </source>
</evidence>
<comment type="caution">
    <text evidence="11">The sequence shown here is derived from an EMBL/GenBank/DDBJ whole genome shotgun (WGS) entry which is preliminary data.</text>
</comment>
<evidence type="ECO:0000256" key="4">
    <source>
        <dbReference type="ARBA" id="ARBA00022475"/>
    </source>
</evidence>
<evidence type="ECO:0000256" key="5">
    <source>
        <dbReference type="ARBA" id="ARBA00022519"/>
    </source>
</evidence>
<evidence type="ECO:0000256" key="1">
    <source>
        <dbReference type="ARBA" id="ARBA00004429"/>
    </source>
</evidence>
<gene>
    <name evidence="11" type="ORF">A5634_11035</name>
</gene>
<keyword evidence="6 10" id="KW-0812">Transmembrane</keyword>
<feature type="transmembrane region" description="Helical" evidence="10">
    <location>
        <begin position="190"/>
        <end position="212"/>
    </location>
</feature>
<dbReference type="RefSeq" id="WP_065146649.1">
    <property type="nucleotide sequence ID" value="NZ_LZLS01000211.1"/>
</dbReference>
<dbReference type="EMBL" id="LZLS01000211">
    <property type="protein sequence ID" value="OBK21002.1"/>
    <property type="molecule type" value="Genomic_DNA"/>
</dbReference>
<dbReference type="OrthoDB" id="9771451at2"/>
<evidence type="ECO:0000256" key="6">
    <source>
        <dbReference type="ARBA" id="ARBA00022692"/>
    </source>
</evidence>
<dbReference type="GO" id="GO:0015112">
    <property type="term" value="F:nitrate transmembrane transporter activity"/>
    <property type="evidence" value="ECO:0007669"/>
    <property type="project" value="InterPro"/>
</dbReference>
<dbReference type="AlphaFoldDB" id="A0A1A3NKW7"/>
<feature type="transmembrane region" description="Helical" evidence="10">
    <location>
        <begin position="233"/>
        <end position="255"/>
    </location>
</feature>
<dbReference type="GO" id="GO:0005886">
    <property type="term" value="C:plasma membrane"/>
    <property type="evidence" value="ECO:0007669"/>
    <property type="project" value="UniProtKB-SubCell"/>
</dbReference>
<dbReference type="SUPFAM" id="SSF103473">
    <property type="entry name" value="MFS general substrate transporter"/>
    <property type="match status" value="1"/>
</dbReference>
<keyword evidence="4" id="KW-1003">Cell membrane</keyword>
<reference evidence="11 12" key="1">
    <citation type="submission" date="2016-06" db="EMBL/GenBank/DDBJ databases">
        <authorList>
            <person name="Kjaerup R.B."/>
            <person name="Dalgaard T.S."/>
            <person name="Juul-Madsen H.R."/>
        </authorList>
    </citation>
    <scope>NUCLEOTIDE SEQUENCE [LARGE SCALE GENOMIC DNA]</scope>
    <source>
        <strain evidence="11 12">1165133.8</strain>
    </source>
</reference>